<dbReference type="Pfam" id="PF03803">
    <property type="entry name" value="Scramblase"/>
    <property type="match status" value="1"/>
</dbReference>
<sequence length="245" mass="27312">MASNQDGNYGHVIVQQPGINNPPMYAPYPPITTGGYQTPNTNCQPGLEYLIPLDKVFIDQRTEPFEVVTGVQCSNRYTITNVHGQPIYVIREKSGWLTRVCIGSSRSFKMSIYDRQGREAILIKRPVSFIGDRMEVYNGRTLLGSIEKIIFTCAPEFSVCDENGVEKLRINGPLLLCGCGEYEFPVHANNGTVIGMIKKQWSGMGRELFTNADIFGVNFPLDLSVKLKALLVAATLLLDFGYFEN</sequence>
<dbReference type="PANTHER" id="PTHR23248">
    <property type="entry name" value="PHOSPHOLIPID SCRAMBLASE-RELATED"/>
    <property type="match status" value="1"/>
</dbReference>
<gene>
    <name evidence="3" type="ORF">PV327_005963</name>
</gene>
<dbReference type="Gene3D" id="2.40.160.200">
    <property type="entry name" value="LURP1-related"/>
    <property type="match status" value="1"/>
</dbReference>
<reference evidence="3" key="1">
    <citation type="journal article" date="2023" name="bioRxiv">
        <title>Scaffold-level genome assemblies of two parasitoid biocontrol wasps reveal the parthenogenesis mechanism and an associated novel virus.</title>
        <authorList>
            <person name="Inwood S."/>
            <person name="Skelly J."/>
            <person name="Guhlin J."/>
            <person name="Harrop T."/>
            <person name="Goldson S."/>
            <person name="Dearden P."/>
        </authorList>
    </citation>
    <scope>NUCLEOTIDE SEQUENCE</scope>
    <source>
        <strain evidence="3">Lincoln</strain>
        <tissue evidence="3">Whole body</tissue>
    </source>
</reference>
<comment type="function">
    <text evidence="2">May mediate accelerated ATP-independent bidirectional transbilayer migration of phospholipids upon binding calcium ions that results in a loss of phospholipid asymmetry in the plasma membrane.</text>
</comment>
<name>A0AA39G3X7_MICHY</name>
<proteinExistence type="inferred from homology"/>
<dbReference type="InterPro" id="IPR005552">
    <property type="entry name" value="Scramblase"/>
</dbReference>
<dbReference type="GO" id="GO:0005886">
    <property type="term" value="C:plasma membrane"/>
    <property type="evidence" value="ECO:0007669"/>
    <property type="project" value="TreeGrafter"/>
</dbReference>
<comment type="cofactor">
    <cofactor evidence="2">
        <name>Ca(2+)</name>
        <dbReference type="ChEBI" id="CHEBI:29108"/>
    </cofactor>
</comment>
<comment type="caution">
    <text evidence="3">The sequence shown here is derived from an EMBL/GenBank/DDBJ whole genome shotgun (WGS) entry which is preliminary data.</text>
</comment>
<dbReference type="GO" id="GO:0017128">
    <property type="term" value="F:phospholipid scramblase activity"/>
    <property type="evidence" value="ECO:0007669"/>
    <property type="project" value="InterPro"/>
</dbReference>
<evidence type="ECO:0000313" key="4">
    <source>
        <dbReference type="Proteomes" id="UP001168972"/>
    </source>
</evidence>
<dbReference type="Proteomes" id="UP001168972">
    <property type="component" value="Unassembled WGS sequence"/>
</dbReference>
<dbReference type="AlphaFoldDB" id="A0AA39G3X7"/>
<evidence type="ECO:0000256" key="2">
    <source>
        <dbReference type="RuleBase" id="RU363116"/>
    </source>
</evidence>
<accession>A0AA39G3X7</accession>
<protein>
    <recommendedName>
        <fullName evidence="2">Phospholipid scramblase</fullName>
    </recommendedName>
</protein>
<evidence type="ECO:0000256" key="1">
    <source>
        <dbReference type="ARBA" id="ARBA00005350"/>
    </source>
</evidence>
<keyword evidence="2" id="KW-0449">Lipoprotein</keyword>
<keyword evidence="2" id="KW-0564">Palmitate</keyword>
<keyword evidence="2" id="KW-0106">Calcium</keyword>
<dbReference type="PANTHER" id="PTHR23248:SF9">
    <property type="entry name" value="PHOSPHOLIPID SCRAMBLASE"/>
    <property type="match status" value="1"/>
</dbReference>
<reference evidence="3" key="2">
    <citation type="submission" date="2023-03" db="EMBL/GenBank/DDBJ databases">
        <authorList>
            <person name="Inwood S.N."/>
            <person name="Skelly J.G."/>
            <person name="Guhlin J."/>
            <person name="Harrop T.W.R."/>
            <person name="Goldson S.G."/>
            <person name="Dearden P.K."/>
        </authorList>
    </citation>
    <scope>NUCLEOTIDE SEQUENCE</scope>
    <source>
        <strain evidence="3">Lincoln</strain>
        <tissue evidence="3">Whole body</tissue>
    </source>
</reference>
<dbReference type="InterPro" id="IPR038595">
    <property type="entry name" value="LOR_sf"/>
</dbReference>
<dbReference type="EMBL" id="JAQQBR010000003">
    <property type="protein sequence ID" value="KAK0180304.1"/>
    <property type="molecule type" value="Genomic_DNA"/>
</dbReference>
<keyword evidence="4" id="KW-1185">Reference proteome</keyword>
<comment type="similarity">
    <text evidence="1 2">Belongs to the phospholipid scramblase family.</text>
</comment>
<organism evidence="3 4">
    <name type="scientific">Microctonus hyperodae</name>
    <name type="common">Parasitoid wasp</name>
    <dbReference type="NCBI Taxonomy" id="165561"/>
    <lineage>
        <taxon>Eukaryota</taxon>
        <taxon>Metazoa</taxon>
        <taxon>Ecdysozoa</taxon>
        <taxon>Arthropoda</taxon>
        <taxon>Hexapoda</taxon>
        <taxon>Insecta</taxon>
        <taxon>Pterygota</taxon>
        <taxon>Neoptera</taxon>
        <taxon>Endopterygota</taxon>
        <taxon>Hymenoptera</taxon>
        <taxon>Apocrita</taxon>
        <taxon>Ichneumonoidea</taxon>
        <taxon>Braconidae</taxon>
        <taxon>Euphorinae</taxon>
        <taxon>Microctonus</taxon>
    </lineage>
</organism>
<evidence type="ECO:0000313" key="3">
    <source>
        <dbReference type="EMBL" id="KAK0180304.1"/>
    </source>
</evidence>
<dbReference type="InterPro" id="IPR025659">
    <property type="entry name" value="Tubby-like_C"/>
</dbReference>
<dbReference type="SUPFAM" id="SSF54518">
    <property type="entry name" value="Tubby C-terminal domain-like"/>
    <property type="match status" value="1"/>
</dbReference>